<dbReference type="EMBL" id="SWKV01000003">
    <property type="protein sequence ID" value="KAF3047184.1"/>
    <property type="molecule type" value="Genomic_DNA"/>
</dbReference>
<reference evidence="2" key="1">
    <citation type="submission" date="2019-04" db="EMBL/GenBank/DDBJ databases">
        <title>Sequencing of skin fungus with MAO and IRED activity.</title>
        <authorList>
            <person name="Marsaioli A.J."/>
            <person name="Bonatto J.M.C."/>
            <person name="Reis Junior O."/>
        </authorList>
    </citation>
    <scope>NUCLEOTIDE SEQUENCE</scope>
    <source>
        <strain evidence="2">28M1</strain>
    </source>
</reference>
<organism evidence="2 3">
    <name type="scientific">Didymella heteroderae</name>
    <dbReference type="NCBI Taxonomy" id="1769908"/>
    <lineage>
        <taxon>Eukaryota</taxon>
        <taxon>Fungi</taxon>
        <taxon>Dikarya</taxon>
        <taxon>Ascomycota</taxon>
        <taxon>Pezizomycotina</taxon>
        <taxon>Dothideomycetes</taxon>
        <taxon>Pleosporomycetidae</taxon>
        <taxon>Pleosporales</taxon>
        <taxon>Pleosporineae</taxon>
        <taxon>Didymellaceae</taxon>
        <taxon>Didymella</taxon>
    </lineage>
</organism>
<dbReference type="OrthoDB" id="3783520at2759"/>
<protein>
    <submittedName>
        <fullName evidence="2">Uncharacterized protein</fullName>
    </submittedName>
</protein>
<keyword evidence="3" id="KW-1185">Reference proteome</keyword>
<dbReference type="Proteomes" id="UP000758155">
    <property type="component" value="Unassembled WGS sequence"/>
</dbReference>
<name>A0A9P5C5Y1_9PLEO</name>
<accession>A0A9P5C5Y1</accession>
<feature type="region of interest" description="Disordered" evidence="1">
    <location>
        <begin position="166"/>
        <end position="185"/>
    </location>
</feature>
<gene>
    <name evidence="2" type="ORF">E8E12_011579</name>
</gene>
<evidence type="ECO:0000313" key="3">
    <source>
        <dbReference type="Proteomes" id="UP000758155"/>
    </source>
</evidence>
<proteinExistence type="predicted"/>
<comment type="caution">
    <text evidence="2">The sequence shown here is derived from an EMBL/GenBank/DDBJ whole genome shotgun (WGS) entry which is preliminary data.</text>
</comment>
<sequence>MRKDWQRQERERLWDEAHQWYLSKHVDIPFDLETCSPCIVCATLKKQSRPYTKPVVSLTTAWWEHEGALVEEELTVPETPPCSLAKAPRPPQSQPRANQPSCIAGLIKSWRSMRAVSDEQRRIWEDRYKLDRAIRRKYDLPDDYEIEAELFENPIPASHARYHHRQLQNGEHAAERRAKRHKRRTEDYRPCRSSLALSELVDDVNTDEAGLESLRLEEEAAELRRLAGVVATEVGYLYFVGEIGLLERWRDDVERSNLDLIQRQTENGVQVGEEHDGEEQEMGL</sequence>
<evidence type="ECO:0000313" key="2">
    <source>
        <dbReference type="EMBL" id="KAF3047184.1"/>
    </source>
</evidence>
<feature type="region of interest" description="Disordered" evidence="1">
    <location>
        <begin position="80"/>
        <end position="99"/>
    </location>
</feature>
<dbReference type="AlphaFoldDB" id="A0A9P5C5Y1"/>
<evidence type="ECO:0000256" key="1">
    <source>
        <dbReference type="SAM" id="MobiDB-lite"/>
    </source>
</evidence>